<comment type="caution">
    <text evidence="2">The sequence shown here is derived from an EMBL/GenBank/DDBJ whole genome shotgun (WGS) entry which is preliminary data.</text>
</comment>
<organism evidence="2 3">
    <name type="scientific">Actinomycetospora rhizophila</name>
    <dbReference type="NCBI Taxonomy" id="1416876"/>
    <lineage>
        <taxon>Bacteria</taxon>
        <taxon>Bacillati</taxon>
        <taxon>Actinomycetota</taxon>
        <taxon>Actinomycetes</taxon>
        <taxon>Pseudonocardiales</taxon>
        <taxon>Pseudonocardiaceae</taxon>
        <taxon>Actinomycetospora</taxon>
    </lineage>
</organism>
<feature type="region of interest" description="Disordered" evidence="1">
    <location>
        <begin position="32"/>
        <end position="60"/>
    </location>
</feature>
<proteinExistence type="predicted"/>
<evidence type="ECO:0000256" key="1">
    <source>
        <dbReference type="SAM" id="MobiDB-lite"/>
    </source>
</evidence>
<reference evidence="3" key="1">
    <citation type="journal article" date="2019" name="Int. J. Syst. Evol. Microbiol.">
        <title>The Global Catalogue of Microorganisms (GCM) 10K type strain sequencing project: providing services to taxonomists for standard genome sequencing and annotation.</title>
        <authorList>
            <consortium name="The Broad Institute Genomics Platform"/>
            <consortium name="The Broad Institute Genome Sequencing Center for Infectious Disease"/>
            <person name="Wu L."/>
            <person name="Ma J."/>
        </authorList>
    </citation>
    <scope>NUCLEOTIDE SEQUENCE [LARGE SCALE GENOMIC DNA]</scope>
    <source>
        <strain evidence="3">XZYJ18</strain>
    </source>
</reference>
<evidence type="ECO:0000313" key="2">
    <source>
        <dbReference type="EMBL" id="MFC5142484.1"/>
    </source>
</evidence>
<dbReference type="Proteomes" id="UP001596175">
    <property type="component" value="Unassembled WGS sequence"/>
</dbReference>
<dbReference type="EMBL" id="JBHSKG010000024">
    <property type="protein sequence ID" value="MFC5142484.1"/>
    <property type="molecule type" value="Genomic_DNA"/>
</dbReference>
<gene>
    <name evidence="2" type="ORF">ACFPK1_29960</name>
</gene>
<evidence type="ECO:0000313" key="3">
    <source>
        <dbReference type="Proteomes" id="UP001596175"/>
    </source>
</evidence>
<protein>
    <submittedName>
        <fullName evidence="2">Uncharacterized protein</fullName>
    </submittedName>
</protein>
<accession>A0ABV9ZSQ3</accession>
<name>A0ABV9ZSQ3_9PSEU</name>
<dbReference type="RefSeq" id="WP_378024598.1">
    <property type="nucleotide sequence ID" value="NZ_JBHSKG010000024.1"/>
</dbReference>
<sequence length="165" mass="17828">MGARNLMSHAITVDDLPPSFAEFVRGQGRARGLDDPLPAVTHGLRTDEETMNRESRGGPTSDRYVVEMLLTPDLLIVAHRQSDDAETDPGARVRFHRLEQLEVATDTGSAKAATARLAMPAKSIPVTSTPLGGMKRATYQLPIAIDPDVQRFRDALVAAVDAARA</sequence>
<feature type="compositionally biased region" description="Basic and acidic residues" evidence="1">
    <location>
        <begin position="44"/>
        <end position="56"/>
    </location>
</feature>
<keyword evidence="3" id="KW-1185">Reference proteome</keyword>